<evidence type="ECO:0000256" key="1">
    <source>
        <dbReference type="ARBA" id="ARBA00022617"/>
    </source>
</evidence>
<dbReference type="InterPro" id="IPR036396">
    <property type="entry name" value="Cyt_P450_sf"/>
</dbReference>
<keyword evidence="5" id="KW-1185">Reference proteome</keyword>
<sequence length="251" mass="27779">MAGKDGVDLESGIDAQISRLLGFIRENHLDTPDQHRTMDLAPLIRFFTSDVFTSLFFGKELGFMDMDDLYDVAKLNDRLIALLSLLSDLSWLRAIMQSRFLTFLQPRSTDENGIGKLQGIAKAIVEERVKEGKVDNPDILGSFMRNGLAPEECYRQGLIFLVAGGDTTASTLRGILMFTIITPRVYQSLKQTIREAVASGDVSSPVTAAQAKALPYLTGDTIEGFHIPPRTAVYVNWVGMQLRKDVFGDDA</sequence>
<dbReference type="PANTHER" id="PTHR24305:SF168">
    <property type="entry name" value="P450, PUTATIVE (EUROFUNG)-RELATED"/>
    <property type="match status" value="1"/>
</dbReference>
<accession>A0ABR3XWK8</accession>
<organism evidence="4 5">
    <name type="scientific">Diaporthe australafricana</name>
    <dbReference type="NCBI Taxonomy" id="127596"/>
    <lineage>
        <taxon>Eukaryota</taxon>
        <taxon>Fungi</taxon>
        <taxon>Dikarya</taxon>
        <taxon>Ascomycota</taxon>
        <taxon>Pezizomycotina</taxon>
        <taxon>Sordariomycetes</taxon>
        <taxon>Sordariomycetidae</taxon>
        <taxon>Diaporthales</taxon>
        <taxon>Diaporthaceae</taxon>
        <taxon>Diaporthe</taxon>
    </lineage>
</organism>
<evidence type="ECO:0000256" key="3">
    <source>
        <dbReference type="ARBA" id="ARBA00023004"/>
    </source>
</evidence>
<dbReference type="SUPFAM" id="SSF48264">
    <property type="entry name" value="Cytochrome P450"/>
    <property type="match status" value="1"/>
</dbReference>
<evidence type="ECO:0000313" key="4">
    <source>
        <dbReference type="EMBL" id="KAL1880050.1"/>
    </source>
</evidence>
<dbReference type="Gene3D" id="1.10.630.10">
    <property type="entry name" value="Cytochrome P450"/>
    <property type="match status" value="1"/>
</dbReference>
<dbReference type="PANTHER" id="PTHR24305">
    <property type="entry name" value="CYTOCHROME P450"/>
    <property type="match status" value="1"/>
</dbReference>
<evidence type="ECO:0000313" key="5">
    <source>
        <dbReference type="Proteomes" id="UP001583177"/>
    </source>
</evidence>
<evidence type="ECO:0008006" key="6">
    <source>
        <dbReference type="Google" id="ProtNLM"/>
    </source>
</evidence>
<dbReference type="InterPro" id="IPR050121">
    <property type="entry name" value="Cytochrome_P450_monoxygenase"/>
</dbReference>
<proteinExistence type="predicted"/>
<protein>
    <recommendedName>
        <fullName evidence="6">Cytochrome P450</fullName>
    </recommendedName>
</protein>
<dbReference type="Pfam" id="PF00067">
    <property type="entry name" value="p450"/>
    <property type="match status" value="1"/>
</dbReference>
<comment type="caution">
    <text evidence="4">The sequence shown here is derived from an EMBL/GenBank/DDBJ whole genome shotgun (WGS) entry which is preliminary data.</text>
</comment>
<reference evidence="4 5" key="1">
    <citation type="journal article" date="2024" name="IMA Fungus">
        <title>IMA Genome - F19 : A genome assembly and annotation guide to empower mycologists, including annotated draft genome sequences of Ceratocystis pirilliformis, Diaporthe australafricana, Fusarium ophioides, Paecilomyces lecythidis, and Sporothrix stenoceras.</title>
        <authorList>
            <person name="Aylward J."/>
            <person name="Wilson A.M."/>
            <person name="Visagie C.M."/>
            <person name="Spraker J."/>
            <person name="Barnes I."/>
            <person name="Buitendag C."/>
            <person name="Ceriani C."/>
            <person name="Del Mar Angel L."/>
            <person name="du Plessis D."/>
            <person name="Fuchs T."/>
            <person name="Gasser K."/>
            <person name="Kramer D."/>
            <person name="Li W."/>
            <person name="Munsamy K."/>
            <person name="Piso A."/>
            <person name="Price J.L."/>
            <person name="Sonnekus B."/>
            <person name="Thomas C."/>
            <person name="van der Nest A."/>
            <person name="van Dijk A."/>
            <person name="van Heerden A."/>
            <person name="van Vuuren N."/>
            <person name="Yilmaz N."/>
            <person name="Duong T.A."/>
            <person name="van der Merwe N.A."/>
            <person name="Wingfield M.J."/>
            <person name="Wingfield B.D."/>
        </authorList>
    </citation>
    <scope>NUCLEOTIDE SEQUENCE [LARGE SCALE GENOMIC DNA]</scope>
    <source>
        <strain evidence="4 5">CMW 18300</strain>
    </source>
</reference>
<evidence type="ECO:0000256" key="2">
    <source>
        <dbReference type="ARBA" id="ARBA00022723"/>
    </source>
</evidence>
<dbReference type="InterPro" id="IPR001128">
    <property type="entry name" value="Cyt_P450"/>
</dbReference>
<keyword evidence="3" id="KW-0408">Iron</keyword>
<dbReference type="EMBL" id="JAWRVE010000008">
    <property type="protein sequence ID" value="KAL1880050.1"/>
    <property type="molecule type" value="Genomic_DNA"/>
</dbReference>
<keyword evidence="2" id="KW-0479">Metal-binding</keyword>
<dbReference type="Proteomes" id="UP001583177">
    <property type="component" value="Unassembled WGS sequence"/>
</dbReference>
<gene>
    <name evidence="4" type="ORF">Daus18300_001413</name>
</gene>
<keyword evidence="1" id="KW-0349">Heme</keyword>
<name>A0ABR3XWK8_9PEZI</name>